<accession>R5VSA2</accession>
<reference evidence="1" key="1">
    <citation type="submission" date="2012-11" db="EMBL/GenBank/DDBJ databases">
        <title>Dependencies among metagenomic species, viruses, plasmids and units of genetic variation.</title>
        <authorList>
            <person name="Nielsen H.B."/>
            <person name="Almeida M."/>
            <person name="Juncker A.S."/>
            <person name="Rasmussen S."/>
            <person name="Li J."/>
            <person name="Sunagawa S."/>
            <person name="Plichta D."/>
            <person name="Gautier L."/>
            <person name="Le Chatelier E."/>
            <person name="Peletier E."/>
            <person name="Bonde I."/>
            <person name="Nielsen T."/>
            <person name="Manichanh C."/>
            <person name="Arumugam M."/>
            <person name="Batto J."/>
            <person name="Santos M.B.Q.D."/>
            <person name="Blom N."/>
            <person name="Borruel N."/>
            <person name="Burgdorf K.S."/>
            <person name="Boumezbeur F."/>
            <person name="Casellas F."/>
            <person name="Dore J."/>
            <person name="Guarner F."/>
            <person name="Hansen T."/>
            <person name="Hildebrand F."/>
            <person name="Kaas R.S."/>
            <person name="Kennedy S."/>
            <person name="Kristiansen K."/>
            <person name="Kultima J.R."/>
            <person name="Leonard P."/>
            <person name="Levenez F."/>
            <person name="Lund O."/>
            <person name="Moumen B."/>
            <person name="Le Paslier D."/>
            <person name="Pons N."/>
            <person name="Pedersen O."/>
            <person name="Prifti E."/>
            <person name="Qin J."/>
            <person name="Raes J."/>
            <person name="Tap J."/>
            <person name="Tims S."/>
            <person name="Ussery D.W."/>
            <person name="Yamada T."/>
            <person name="MetaHit consortium"/>
            <person name="Renault P."/>
            <person name="Sicheritz-Ponten T."/>
            <person name="Bork P."/>
            <person name="Wang J."/>
            <person name="Brunak S."/>
            <person name="Ehrlich S.D."/>
        </authorList>
    </citation>
    <scope>NUCLEOTIDE SEQUENCE [LARGE SCALE GENOMIC DNA]</scope>
</reference>
<gene>
    <name evidence="1" type="ORF">BN536_01327</name>
</gene>
<dbReference type="AlphaFoldDB" id="R5VSA2"/>
<name>R5VSA2_9BACT</name>
<protein>
    <submittedName>
        <fullName evidence="1">Uncharacterized protein</fullName>
    </submittedName>
</protein>
<proteinExistence type="predicted"/>
<dbReference type="EMBL" id="CBAT010000033">
    <property type="protein sequence ID" value="CCZ86401.1"/>
    <property type="molecule type" value="Genomic_DNA"/>
</dbReference>
<organism evidence="1 2">
    <name type="scientific">Phocaeicola plebeius CAG:211</name>
    <dbReference type="NCBI Taxonomy" id="1263052"/>
    <lineage>
        <taxon>Bacteria</taxon>
        <taxon>Pseudomonadati</taxon>
        <taxon>Bacteroidota</taxon>
        <taxon>Bacteroidia</taxon>
        <taxon>Bacteroidales</taxon>
        <taxon>Bacteroidaceae</taxon>
        <taxon>Phocaeicola</taxon>
    </lineage>
</organism>
<sequence length="95" mass="11573">MTKGAPRFYVSYENARRYVSKIDRGKPLGLKNKNTILMYEELYRRYKEYKEKTGFVGYQILAKILQEKAPSYYIDLKTFREIIYGYYRLRKKCRS</sequence>
<comment type="caution">
    <text evidence="1">The sequence shown here is derived from an EMBL/GenBank/DDBJ whole genome shotgun (WGS) entry which is preliminary data.</text>
</comment>
<evidence type="ECO:0000313" key="2">
    <source>
        <dbReference type="Proteomes" id="UP000018372"/>
    </source>
</evidence>
<evidence type="ECO:0000313" key="1">
    <source>
        <dbReference type="EMBL" id="CCZ86401.1"/>
    </source>
</evidence>
<dbReference type="Proteomes" id="UP000018372">
    <property type="component" value="Unassembled WGS sequence"/>
</dbReference>